<dbReference type="Gene3D" id="3.30.70.1020">
    <property type="entry name" value="Trehalose-6-phosphate phosphatase related protein, domain 2"/>
    <property type="match status" value="1"/>
</dbReference>
<dbReference type="PANTHER" id="PTHR43768:SF3">
    <property type="entry name" value="TREHALOSE 6-PHOSPHATE PHOSPHATASE"/>
    <property type="match status" value="1"/>
</dbReference>
<dbReference type="PANTHER" id="PTHR43768">
    <property type="entry name" value="TREHALOSE 6-PHOSPHATE PHOSPHATASE"/>
    <property type="match status" value="1"/>
</dbReference>
<evidence type="ECO:0000256" key="2">
    <source>
        <dbReference type="ARBA" id="ARBA00008770"/>
    </source>
</evidence>
<evidence type="ECO:0000313" key="6">
    <source>
        <dbReference type="Proteomes" id="UP000316562"/>
    </source>
</evidence>
<accession>A0A519BE95</accession>
<comment type="cofactor">
    <cofactor evidence="4">
        <name>Mg(2+)</name>
        <dbReference type="ChEBI" id="CHEBI:18420"/>
    </cofactor>
</comment>
<dbReference type="InterPro" id="IPR023214">
    <property type="entry name" value="HAD_sf"/>
</dbReference>
<dbReference type="InterPro" id="IPR003337">
    <property type="entry name" value="Trehalose_PPase"/>
</dbReference>
<dbReference type="AlphaFoldDB" id="A0A519BE95"/>
<reference evidence="5 6" key="1">
    <citation type="journal article" date="2019" name="ISME J.">
        <title>Insights into ecological role of a new deltaproteobacterial order Candidatus Acidulodesulfobacterales by metagenomics and metatranscriptomics.</title>
        <authorList>
            <person name="Tan S."/>
            <person name="Liu J."/>
            <person name="Fang Y."/>
            <person name="Hedlund B.P."/>
            <person name="Lian Z.H."/>
            <person name="Huang L.Y."/>
            <person name="Li J.T."/>
            <person name="Huang L.N."/>
            <person name="Li W.J."/>
            <person name="Jiang H.C."/>
            <person name="Dong H.L."/>
            <person name="Shu W.S."/>
        </authorList>
    </citation>
    <scope>NUCLEOTIDE SEQUENCE [LARGE SCALE GENOMIC DNA]</scope>
    <source>
        <strain evidence="5">AP2</strain>
    </source>
</reference>
<comment type="pathway">
    <text evidence="1 4">Glycan biosynthesis; trehalose biosynthesis.</text>
</comment>
<dbReference type="GO" id="GO:0004805">
    <property type="term" value="F:trehalose-phosphatase activity"/>
    <property type="evidence" value="ECO:0007669"/>
    <property type="project" value="UniProtKB-EC"/>
</dbReference>
<comment type="catalytic activity">
    <reaction evidence="4">
        <text>alpha,alpha-trehalose 6-phosphate + H2O = alpha,alpha-trehalose + phosphate</text>
        <dbReference type="Rhea" id="RHEA:23420"/>
        <dbReference type="ChEBI" id="CHEBI:15377"/>
        <dbReference type="ChEBI" id="CHEBI:16551"/>
        <dbReference type="ChEBI" id="CHEBI:43474"/>
        <dbReference type="ChEBI" id="CHEBI:58429"/>
        <dbReference type="EC" id="3.1.3.12"/>
    </reaction>
</comment>
<dbReference type="InterPro" id="IPR036412">
    <property type="entry name" value="HAD-like_sf"/>
</dbReference>
<protein>
    <recommendedName>
        <fullName evidence="4">Trehalose 6-phosphate phosphatase</fullName>
        <ecNumber evidence="4">3.1.3.12</ecNumber>
    </recommendedName>
</protein>
<dbReference type="InterPro" id="IPR044651">
    <property type="entry name" value="OTSB-like"/>
</dbReference>
<keyword evidence="4" id="KW-0479">Metal-binding</keyword>
<name>A0A519BE95_ACIG2</name>
<sequence length="336" mass="38774">MINILDNFKNVGQEIKNFKPDILVFCIDFDGTLTKIYKSPFDAVLENNYKKIIERIINIENVFFCIVTGREISDIIKIISIDNNIIYSGNHGFEIKSFYKRIRLDFIYDGLKNYLPVLKDIFNKVSQIPIKNLIIENKKYSISLHYRILPHEDIKLLKDAVASVMDSNIDYKRMFELKKGKKIIEIRPKIQWNKGKACDFIVKGLIAELSCNLTYNSHKLSNKQLDTNINNNVSSDNNANTESKNGIKNILKICMGDDLTDETMFDKGDKYSFEFNPNLGVNSDLELNSNSDLKKINVKSINCIIGEKKSAADYYIHNFRQTYKVLENVADCFVKL</sequence>
<proteinExistence type="inferred from homology"/>
<dbReference type="EMBL" id="SGBC01000004">
    <property type="protein sequence ID" value="RZD15590.1"/>
    <property type="molecule type" value="Genomic_DNA"/>
</dbReference>
<dbReference type="Pfam" id="PF02358">
    <property type="entry name" value="Trehalose_PPase"/>
    <property type="match status" value="1"/>
</dbReference>
<evidence type="ECO:0000313" key="5">
    <source>
        <dbReference type="EMBL" id="RZD15590.1"/>
    </source>
</evidence>
<dbReference type="NCBIfam" id="TIGR01484">
    <property type="entry name" value="HAD-SF-IIB"/>
    <property type="match status" value="1"/>
</dbReference>
<gene>
    <name evidence="5" type="primary">otsB</name>
    <name evidence="5" type="ORF">EVJ46_08630</name>
</gene>
<organism evidence="5 6">
    <name type="scientific">Acididesulfobacter guangdongensis</name>
    <dbReference type="NCBI Taxonomy" id="2597225"/>
    <lineage>
        <taxon>Bacteria</taxon>
        <taxon>Deltaproteobacteria</taxon>
        <taxon>Candidatus Acidulodesulfobacterales</taxon>
        <taxon>Candidatus Acididesulfobacter</taxon>
    </lineage>
</organism>
<comment type="similarity">
    <text evidence="2 4">Belongs to the trehalose phosphatase family.</text>
</comment>
<comment type="function">
    <text evidence="4">Removes the phosphate from trehalose 6-phosphate to produce free trehalose.</text>
</comment>
<dbReference type="UniPathway" id="UPA00299"/>
<dbReference type="Gene3D" id="3.40.50.1000">
    <property type="entry name" value="HAD superfamily/HAD-like"/>
    <property type="match status" value="1"/>
</dbReference>
<dbReference type="NCBIfam" id="TIGR00685">
    <property type="entry name" value="T6PP"/>
    <property type="match status" value="1"/>
</dbReference>
<keyword evidence="3 4" id="KW-0378">Hydrolase</keyword>
<comment type="caution">
    <text evidence="5">The sequence shown here is derived from an EMBL/GenBank/DDBJ whole genome shotgun (WGS) entry which is preliminary data.</text>
</comment>
<dbReference type="SUPFAM" id="SSF56784">
    <property type="entry name" value="HAD-like"/>
    <property type="match status" value="1"/>
</dbReference>
<dbReference type="GO" id="GO:0046872">
    <property type="term" value="F:metal ion binding"/>
    <property type="evidence" value="ECO:0007669"/>
    <property type="project" value="UniProtKB-KW"/>
</dbReference>
<dbReference type="InterPro" id="IPR006379">
    <property type="entry name" value="HAD-SF_hydro_IIB"/>
</dbReference>
<evidence type="ECO:0000256" key="4">
    <source>
        <dbReference type="RuleBase" id="RU361117"/>
    </source>
</evidence>
<dbReference type="Proteomes" id="UP000316562">
    <property type="component" value="Unassembled WGS sequence"/>
</dbReference>
<evidence type="ECO:0000256" key="1">
    <source>
        <dbReference type="ARBA" id="ARBA00005199"/>
    </source>
</evidence>
<evidence type="ECO:0000256" key="3">
    <source>
        <dbReference type="ARBA" id="ARBA00022801"/>
    </source>
</evidence>
<dbReference type="GO" id="GO:0005992">
    <property type="term" value="P:trehalose biosynthetic process"/>
    <property type="evidence" value="ECO:0007669"/>
    <property type="project" value="UniProtKB-UniPathway"/>
</dbReference>
<keyword evidence="4" id="KW-0460">Magnesium</keyword>
<dbReference type="EC" id="3.1.3.12" evidence="4"/>